<sequence length="54" mass="6381">MTRYRRWPSYQAWRRKAILPTLEKADLKERQVEVLAFGLAQALGSMGAWPEKFE</sequence>
<evidence type="ECO:0000313" key="1">
    <source>
        <dbReference type="EMBL" id="KKN34815.1"/>
    </source>
</evidence>
<dbReference type="AlphaFoldDB" id="A0A0F9PT04"/>
<protein>
    <submittedName>
        <fullName evidence="1">Uncharacterized protein</fullName>
    </submittedName>
</protein>
<accession>A0A0F9PT04</accession>
<proteinExistence type="predicted"/>
<reference evidence="1" key="1">
    <citation type="journal article" date="2015" name="Nature">
        <title>Complex archaea that bridge the gap between prokaryotes and eukaryotes.</title>
        <authorList>
            <person name="Spang A."/>
            <person name="Saw J.H."/>
            <person name="Jorgensen S.L."/>
            <person name="Zaremba-Niedzwiedzka K."/>
            <person name="Martijn J."/>
            <person name="Lind A.E."/>
            <person name="van Eijk R."/>
            <person name="Schleper C."/>
            <person name="Guy L."/>
            <person name="Ettema T.J."/>
        </authorList>
    </citation>
    <scope>NUCLEOTIDE SEQUENCE</scope>
</reference>
<organism evidence="1">
    <name type="scientific">marine sediment metagenome</name>
    <dbReference type="NCBI Taxonomy" id="412755"/>
    <lineage>
        <taxon>unclassified sequences</taxon>
        <taxon>metagenomes</taxon>
        <taxon>ecological metagenomes</taxon>
    </lineage>
</organism>
<name>A0A0F9PT04_9ZZZZ</name>
<gene>
    <name evidence="1" type="ORF">LCGC14_0789950</name>
</gene>
<dbReference type="EMBL" id="LAZR01002082">
    <property type="protein sequence ID" value="KKN34815.1"/>
    <property type="molecule type" value="Genomic_DNA"/>
</dbReference>
<comment type="caution">
    <text evidence="1">The sequence shown here is derived from an EMBL/GenBank/DDBJ whole genome shotgun (WGS) entry which is preliminary data.</text>
</comment>